<dbReference type="Proteomes" id="UP001182556">
    <property type="component" value="Unassembled WGS sequence"/>
</dbReference>
<dbReference type="Pfam" id="PF09362">
    <property type="entry name" value="DUF1996"/>
    <property type="match status" value="1"/>
</dbReference>
<organism evidence="4 5">
    <name type="scientific">Papiliotrema laurentii</name>
    <name type="common">Cryptococcus laurentii</name>
    <dbReference type="NCBI Taxonomy" id="5418"/>
    <lineage>
        <taxon>Eukaryota</taxon>
        <taxon>Fungi</taxon>
        <taxon>Dikarya</taxon>
        <taxon>Basidiomycota</taxon>
        <taxon>Agaricomycotina</taxon>
        <taxon>Tremellomycetes</taxon>
        <taxon>Tremellales</taxon>
        <taxon>Rhynchogastremaceae</taxon>
        <taxon>Papiliotrema</taxon>
    </lineage>
</organism>
<keyword evidence="5" id="KW-1185">Reference proteome</keyword>
<dbReference type="InterPro" id="IPR018535">
    <property type="entry name" value="DUF1996"/>
</dbReference>
<protein>
    <recommendedName>
        <fullName evidence="3">DUF1996 domain-containing protein</fullName>
    </recommendedName>
</protein>
<evidence type="ECO:0000313" key="4">
    <source>
        <dbReference type="EMBL" id="KAK1922707.1"/>
    </source>
</evidence>
<dbReference type="AlphaFoldDB" id="A0AAD9FQF1"/>
<feature type="domain" description="DUF1996" evidence="3">
    <location>
        <begin position="37"/>
        <end position="268"/>
    </location>
</feature>
<evidence type="ECO:0000256" key="1">
    <source>
        <dbReference type="SAM" id="MobiDB-lite"/>
    </source>
</evidence>
<evidence type="ECO:0000259" key="3">
    <source>
        <dbReference type="Pfam" id="PF09362"/>
    </source>
</evidence>
<dbReference type="EMBL" id="JAODAN010000008">
    <property type="protein sequence ID" value="KAK1922707.1"/>
    <property type="molecule type" value="Genomic_DNA"/>
</dbReference>
<dbReference type="PANTHER" id="PTHR43662">
    <property type="match status" value="1"/>
</dbReference>
<feature type="chain" id="PRO_5042259162" description="DUF1996 domain-containing protein" evidence="2">
    <location>
        <begin position="18"/>
        <end position="355"/>
    </location>
</feature>
<comment type="caution">
    <text evidence="4">The sequence shown here is derived from an EMBL/GenBank/DDBJ whole genome shotgun (WGS) entry which is preliminary data.</text>
</comment>
<reference evidence="4" key="1">
    <citation type="submission" date="2023-02" db="EMBL/GenBank/DDBJ databases">
        <title>Identification and recombinant expression of a fungal hydrolase from Papiliotrema laurentii that hydrolyzes apple cutin and clears colloidal polyester polyurethane.</title>
        <authorList>
            <consortium name="DOE Joint Genome Institute"/>
            <person name="Roman V.A."/>
            <person name="Bojanowski C."/>
            <person name="Crable B.R."/>
            <person name="Wagner D.N."/>
            <person name="Hung C.S."/>
            <person name="Nadeau L.J."/>
            <person name="Schratz L."/>
            <person name="Haridas S."/>
            <person name="Pangilinan J."/>
            <person name="Lipzen A."/>
            <person name="Na H."/>
            <person name="Yan M."/>
            <person name="Ng V."/>
            <person name="Grigoriev I.V."/>
            <person name="Spatafora J.W."/>
            <person name="Barlow D."/>
            <person name="Biffinger J."/>
            <person name="Kelley-Loughnane N."/>
            <person name="Varaljay V.A."/>
            <person name="Crookes-Goodson W.J."/>
        </authorList>
    </citation>
    <scope>NUCLEOTIDE SEQUENCE</scope>
    <source>
        <strain evidence="4">5307AH</strain>
    </source>
</reference>
<gene>
    <name evidence="4" type="ORF">DB88DRAFT_367027</name>
</gene>
<feature type="region of interest" description="Disordered" evidence="1">
    <location>
        <begin position="334"/>
        <end position="355"/>
    </location>
</feature>
<keyword evidence="2" id="KW-0732">Signal</keyword>
<evidence type="ECO:0000313" key="5">
    <source>
        <dbReference type="Proteomes" id="UP001182556"/>
    </source>
</evidence>
<proteinExistence type="predicted"/>
<dbReference type="PANTHER" id="PTHR43662:SF3">
    <property type="entry name" value="DOMAIN PROTEIN, PUTATIVE (AFU_ORTHOLOGUE AFUA_6G11970)-RELATED"/>
    <property type="match status" value="1"/>
</dbReference>
<sequence length="355" mass="38568">MLPRVLLLSLAASRAIAGTSDHFILTRISSLAFARIDPIVKPGEVSGHVHNIMGGSCFSETLNTPEQQAACDCSSVIIGDDKSNYWAPALYYHDANGTFSPILNGNRVYYFTKTPEVKPFPPGLRMISGMAMKRNASDPRSLGIRISCNHGKQKYFLPNGTSHPEGCRGVSMGMFFPSCGLASGDIDSPDHFSHMAWPQAHPGGGAEPFDDPNGLYCPDTHPIKYPTIFMEANYYLNAEQPWHAGNPVILSNGDESGLTYHADFVAGWTGTVLEDTIAQCGVGRGVGDKLATCPPLAKSMNESATWYCRLQNRIPNEDVGFYRPLNDLPGCNPVWPSDGPDAKPACEEENPPEFL</sequence>
<accession>A0AAD9FQF1</accession>
<name>A0AAD9FQF1_PAPLA</name>
<feature type="signal peptide" evidence="2">
    <location>
        <begin position="1"/>
        <end position="17"/>
    </location>
</feature>
<evidence type="ECO:0000256" key="2">
    <source>
        <dbReference type="SAM" id="SignalP"/>
    </source>
</evidence>